<dbReference type="OrthoDB" id="9794863at2"/>
<reference evidence="2 4" key="1">
    <citation type="journal article" date="2014" name="Genome Announc.">
        <title>Draft Genome Sequence of Bacillus alcalophilus AV1934, a Classic Alkaliphile Isolated from Human Feces in 1934.</title>
        <authorList>
            <person name="Attie O."/>
            <person name="Jayaprakash A."/>
            <person name="Shah H."/>
            <person name="Paulsen I.T."/>
            <person name="Morino M."/>
            <person name="Takahashi Y."/>
            <person name="Narumi I."/>
            <person name="Sachidanandam R."/>
            <person name="Satoh K."/>
            <person name="Ito M."/>
            <person name="Krulwich T.A."/>
        </authorList>
    </citation>
    <scope>NUCLEOTIDE SEQUENCE [LARGE SCALE GENOMIC DNA]</scope>
    <source>
        <strain evidence="2 4">AV1934</strain>
    </source>
</reference>
<keyword evidence="2" id="KW-0687">Ribonucleoprotein</keyword>
<dbReference type="EMBL" id="JALP01000071">
    <property type="protein sequence ID" value="THG91375.1"/>
    <property type="molecule type" value="Genomic_DNA"/>
</dbReference>
<reference evidence="3 5" key="2">
    <citation type="submission" date="2014-01" db="EMBL/GenBank/DDBJ databases">
        <title>Draft genome sequencing of Bacillus alcalophilus CGMCC 1.3604.</title>
        <authorList>
            <person name="Yang J."/>
            <person name="Diao L."/>
            <person name="Yang S."/>
        </authorList>
    </citation>
    <scope>NUCLEOTIDE SEQUENCE [LARGE SCALE GENOMIC DNA]</scope>
    <source>
        <strain evidence="3 5">CGMCC 1.3604</strain>
    </source>
</reference>
<evidence type="ECO:0000313" key="4">
    <source>
        <dbReference type="Proteomes" id="UP000002754"/>
    </source>
</evidence>
<evidence type="ECO:0000313" key="5">
    <source>
        <dbReference type="Proteomes" id="UP000297014"/>
    </source>
</evidence>
<dbReference type="Gene3D" id="3.30.1330.30">
    <property type="match status" value="1"/>
</dbReference>
<comment type="caution">
    <text evidence="2">The sequence shown here is derived from an EMBL/GenBank/DDBJ whole genome shotgun (WGS) entry which is preliminary data.</text>
</comment>
<evidence type="ECO:0000313" key="3">
    <source>
        <dbReference type="EMBL" id="THG91375.1"/>
    </source>
</evidence>
<dbReference type="Proteomes" id="UP000002754">
    <property type="component" value="Unassembled WGS sequence"/>
</dbReference>
<name>A0A094WMX7_ALKAL</name>
<sequence length="103" mass="11372">MSLNDSKWLSLLGLAARARQIVTGEELVTKEVRAQSVQLVLLSQDASENTKKKILDKCSHYNVTVRLVADRETLGRAIGKAERVVIGIKDSGFAKKMTAFIDQ</sequence>
<dbReference type="eggNOG" id="COG1358">
    <property type="taxonomic scope" value="Bacteria"/>
</dbReference>
<gene>
    <name evidence="3" type="ORF">AJ85_05135</name>
    <name evidence="2" type="ORF">BALCAV_0205460</name>
</gene>
<dbReference type="SUPFAM" id="SSF55315">
    <property type="entry name" value="L30e-like"/>
    <property type="match status" value="1"/>
</dbReference>
<organism evidence="2 4">
    <name type="scientific">Alkalihalobacillus alcalophilus ATCC 27647 = CGMCC 1.3604</name>
    <dbReference type="NCBI Taxonomy" id="1218173"/>
    <lineage>
        <taxon>Bacteria</taxon>
        <taxon>Bacillati</taxon>
        <taxon>Bacillota</taxon>
        <taxon>Bacilli</taxon>
        <taxon>Bacillales</taxon>
        <taxon>Bacillaceae</taxon>
        <taxon>Alkalihalobacillus</taxon>
    </lineage>
</organism>
<dbReference type="RefSeq" id="WP_004428470.1">
    <property type="nucleotide sequence ID" value="NZ_ALPT02000013.1"/>
</dbReference>
<dbReference type="STRING" id="1218173.BALCAV_0205460"/>
<keyword evidence="2" id="KW-0689">Ribosomal protein</keyword>
<keyword evidence="4" id="KW-1185">Reference proteome</keyword>
<dbReference type="AlphaFoldDB" id="A0A094WMX7"/>
<dbReference type="GO" id="GO:0005840">
    <property type="term" value="C:ribosome"/>
    <property type="evidence" value="ECO:0007669"/>
    <property type="project" value="UniProtKB-KW"/>
</dbReference>
<proteinExistence type="predicted"/>
<dbReference type="InterPro" id="IPR029064">
    <property type="entry name" value="Ribosomal_eL30-like_sf"/>
</dbReference>
<dbReference type="InterPro" id="IPR004038">
    <property type="entry name" value="Ribosomal_eL8/eL30/eS12/Gad45"/>
</dbReference>
<evidence type="ECO:0000259" key="1">
    <source>
        <dbReference type="Pfam" id="PF01248"/>
    </source>
</evidence>
<dbReference type="Pfam" id="PF01248">
    <property type="entry name" value="Ribosomal_L7Ae"/>
    <property type="match status" value="1"/>
</dbReference>
<dbReference type="NCBIfam" id="NF005825">
    <property type="entry name" value="PRK07714.1"/>
    <property type="match status" value="1"/>
</dbReference>
<dbReference type="Proteomes" id="UP000297014">
    <property type="component" value="Unassembled WGS sequence"/>
</dbReference>
<accession>A0A094WMX7</accession>
<dbReference type="EMBL" id="ALPT02000013">
    <property type="protein sequence ID" value="KGA98211.1"/>
    <property type="molecule type" value="Genomic_DNA"/>
</dbReference>
<feature type="domain" description="Ribosomal protein eL8/eL30/eS12/Gadd45" evidence="1">
    <location>
        <begin position="7"/>
        <end position="97"/>
    </location>
</feature>
<protein>
    <submittedName>
        <fullName evidence="2">50S ribosomal protein L7</fullName>
    </submittedName>
</protein>
<evidence type="ECO:0000313" key="2">
    <source>
        <dbReference type="EMBL" id="KGA98211.1"/>
    </source>
</evidence>